<evidence type="ECO:0000313" key="2">
    <source>
        <dbReference type="EMBL" id="QCQ84949.1"/>
    </source>
</evidence>
<name>A0A4P8PKM3_9VIRU</name>
<feature type="compositionally biased region" description="Low complexity" evidence="1">
    <location>
        <begin position="120"/>
        <end position="143"/>
    </location>
</feature>
<dbReference type="Proteomes" id="UP000324883">
    <property type="component" value="Segment"/>
</dbReference>
<evidence type="ECO:0000256" key="1">
    <source>
        <dbReference type="SAM" id="MobiDB-lite"/>
    </source>
</evidence>
<feature type="region of interest" description="Disordered" evidence="1">
    <location>
        <begin position="117"/>
        <end position="143"/>
    </location>
</feature>
<dbReference type="EMBL" id="MK249196">
    <property type="protein sequence ID" value="QCQ84949.1"/>
    <property type="molecule type" value="Genomic_DNA"/>
</dbReference>
<accession>A0A4P8PKM3</accession>
<protein>
    <submittedName>
        <fullName evidence="2">DNA pilot protein</fullName>
    </submittedName>
</protein>
<organism evidence="2">
    <name type="scientific">Blackfly microvirus SF02</name>
    <dbReference type="NCBI Taxonomy" id="2576452"/>
    <lineage>
        <taxon>Viruses</taxon>
        <taxon>Monodnaviria</taxon>
        <taxon>Sangervirae</taxon>
        <taxon>Phixviricota</taxon>
        <taxon>Malgrandaviricetes</taxon>
        <taxon>Petitvirales</taxon>
        <taxon>Microviridae</taxon>
        <taxon>Microvirus</taxon>
    </lineage>
</organism>
<feature type="region of interest" description="Disordered" evidence="1">
    <location>
        <begin position="262"/>
        <end position="302"/>
    </location>
</feature>
<reference evidence="2" key="1">
    <citation type="submission" date="2018-12" db="EMBL/GenBank/DDBJ databases">
        <title>Singled stranded DNA viruses identified in blackflies (Austrosimulium ungulatum) sampled in New Zealand.</title>
        <authorList>
            <person name="Kraberger S."/>
            <person name="Fontenele R.S."/>
            <person name="Schmidlin K."/>
            <person name="Walters M."/>
            <person name="Varsani A."/>
        </authorList>
    </citation>
    <scope>NUCLEOTIDE SEQUENCE [LARGE SCALE GENOMIC DNA]</scope>
    <source>
        <strain evidence="2">131</strain>
    </source>
</reference>
<feature type="compositionally biased region" description="Basic and acidic residues" evidence="1">
    <location>
        <begin position="277"/>
        <end position="291"/>
    </location>
</feature>
<sequence>MRKTHKSHRMKIFGVDDVLIGAGISGLGSLFTNFTNQQNNQNTNATNIALAQVANAQNAEQAGLNRDFSAQQADLNRQFQQTSANQSMDFQERMSGTAYQRAMADMKNAGLNPILAYQRGGASSPGGSQASGSQASGSQATATAARVNPFTSNNVAGDAITGALAFRRAQQENENMKYTADNIQAQTAESMSRTMLNDAQTRNVSEDLGPKQRDKVIADLDRAVYQTSAGAAARKVGTAAQEVNRTVSPILSSAKSIVDTFKPGFTPTETTKSGSRWRTDKEGNKIEENHYQDSTFTGRWPK</sequence>
<feature type="compositionally biased region" description="Polar residues" evidence="1">
    <location>
        <begin position="292"/>
        <end position="302"/>
    </location>
</feature>
<proteinExistence type="predicted"/>
<feature type="compositionally biased region" description="Polar residues" evidence="1">
    <location>
        <begin position="267"/>
        <end position="276"/>
    </location>
</feature>